<protein>
    <submittedName>
        <fullName evidence="1">Uncharacterized protein</fullName>
    </submittedName>
</protein>
<dbReference type="EMBL" id="QGKY02002305">
    <property type="protein sequence ID" value="KAF2531827.1"/>
    <property type="molecule type" value="Genomic_DNA"/>
</dbReference>
<name>A0A8S9FHG6_BRACR</name>
<accession>A0A8S9FHG6</accession>
<reference evidence="1" key="1">
    <citation type="submission" date="2019-12" db="EMBL/GenBank/DDBJ databases">
        <title>Genome sequencing and annotation of Brassica cretica.</title>
        <authorList>
            <person name="Studholme D.J."/>
            <person name="Sarris P.F."/>
        </authorList>
    </citation>
    <scope>NUCLEOTIDE SEQUENCE</scope>
    <source>
        <strain evidence="1">PFS-102/07</strain>
        <tissue evidence="1">Leaf</tissue>
    </source>
</reference>
<gene>
    <name evidence="1" type="ORF">F2Q70_00031323</name>
</gene>
<sequence>MGKRPIRIRSLPLQPPKRYLAAVDDDVCFALHRKCVRINLEESLDPMEVCGVDSEGKEFNSAKEMWREEIGEEGDETKKTQWYRDGVSYWEVEMSVNQESFGAEYSNKGATCEMLSMANVTVLDDWLETKPPLCYLVM</sequence>
<evidence type="ECO:0000313" key="1">
    <source>
        <dbReference type="EMBL" id="KAF2531827.1"/>
    </source>
</evidence>
<proteinExistence type="predicted"/>
<comment type="caution">
    <text evidence="1">The sequence shown here is derived from an EMBL/GenBank/DDBJ whole genome shotgun (WGS) entry which is preliminary data.</text>
</comment>
<dbReference type="AlphaFoldDB" id="A0A8S9FHG6"/>
<organism evidence="1">
    <name type="scientific">Brassica cretica</name>
    <name type="common">Mustard</name>
    <dbReference type="NCBI Taxonomy" id="69181"/>
    <lineage>
        <taxon>Eukaryota</taxon>
        <taxon>Viridiplantae</taxon>
        <taxon>Streptophyta</taxon>
        <taxon>Embryophyta</taxon>
        <taxon>Tracheophyta</taxon>
        <taxon>Spermatophyta</taxon>
        <taxon>Magnoliopsida</taxon>
        <taxon>eudicotyledons</taxon>
        <taxon>Gunneridae</taxon>
        <taxon>Pentapetalae</taxon>
        <taxon>rosids</taxon>
        <taxon>malvids</taxon>
        <taxon>Brassicales</taxon>
        <taxon>Brassicaceae</taxon>
        <taxon>Brassiceae</taxon>
        <taxon>Brassica</taxon>
    </lineage>
</organism>